<dbReference type="SUPFAM" id="SSF56784">
    <property type="entry name" value="HAD-like"/>
    <property type="match status" value="1"/>
</dbReference>
<dbReference type="InterPro" id="IPR023214">
    <property type="entry name" value="HAD_sf"/>
</dbReference>
<organism evidence="1 2">
    <name type="scientific">Oenococcus alcoholitolerans</name>
    <dbReference type="NCBI Taxonomy" id="931074"/>
    <lineage>
        <taxon>Bacteria</taxon>
        <taxon>Bacillati</taxon>
        <taxon>Bacillota</taxon>
        <taxon>Bacilli</taxon>
        <taxon>Lactobacillales</taxon>
        <taxon>Lactobacillaceae</taxon>
        <taxon>Oenococcus</taxon>
    </lineage>
</organism>
<protein>
    <recommendedName>
        <fullName evidence="3">Beta-phosphoglucomutase</fullName>
    </recommendedName>
</protein>
<evidence type="ECO:0000313" key="2">
    <source>
        <dbReference type="Proteomes" id="UP000030023"/>
    </source>
</evidence>
<dbReference type="InterPro" id="IPR051806">
    <property type="entry name" value="HAD-like_SPP"/>
</dbReference>
<dbReference type="Pfam" id="PF00702">
    <property type="entry name" value="Hydrolase"/>
    <property type="match status" value="1"/>
</dbReference>
<dbReference type="Gene3D" id="1.10.150.240">
    <property type="entry name" value="Putative phosphatase, domain 2"/>
    <property type="match status" value="1"/>
</dbReference>
<keyword evidence="2" id="KW-1185">Reference proteome</keyword>
<dbReference type="Proteomes" id="UP000030023">
    <property type="component" value="Unassembled WGS sequence"/>
</dbReference>
<sequence length="133" mass="15012">MVHFSDIKGFAFDLDGVITDTARFHEQAWHRTADQVGTKWDQALASSLRGISRMDSLEMILKAGHHENDYSEQEKEALADEKNHYYQQLIKKLTPNDILPGMKSFLDELKDNDYLMSVASASKNAPTILQGLG</sequence>
<dbReference type="PANTHER" id="PTHR43481">
    <property type="entry name" value="FRUCTOSE-1-PHOSPHATE PHOSPHATASE"/>
    <property type="match status" value="1"/>
</dbReference>
<reference evidence="1 2" key="1">
    <citation type="journal article" date="2014" name="Antonie Van Leeuwenhoek">
        <title>Oenococcus alcoholitolerans sp. nov., a lactic acid bacteria isolated from cachaca and ethanol fermentation processes.</title>
        <authorList>
            <person name="Badotti F."/>
            <person name="Moreira A.P."/>
            <person name="Tonon L.A."/>
            <person name="de Lucena B.T."/>
            <person name="Gomes Fde C."/>
            <person name="Kruger R."/>
            <person name="Thompson C.C."/>
            <person name="de Morais M.A.Jr."/>
            <person name="Rosa C.A."/>
            <person name="Thompson F.L."/>
        </authorList>
    </citation>
    <scope>NUCLEOTIDE SEQUENCE [LARGE SCALE GENOMIC DNA]</scope>
    <source>
        <strain evidence="1 2">UFRJ-M7.2.18</strain>
    </source>
</reference>
<proteinExistence type="predicted"/>
<evidence type="ECO:0008006" key="3">
    <source>
        <dbReference type="Google" id="ProtNLM"/>
    </source>
</evidence>
<comment type="caution">
    <text evidence="1">The sequence shown here is derived from an EMBL/GenBank/DDBJ whole genome shotgun (WGS) entry which is preliminary data.</text>
</comment>
<gene>
    <name evidence="1" type="ORF">Q757_07155</name>
</gene>
<dbReference type="EMBL" id="AXCV01000356">
    <property type="protein sequence ID" value="KGO28737.1"/>
    <property type="molecule type" value="Genomic_DNA"/>
</dbReference>
<dbReference type="PANTHER" id="PTHR43481:SF4">
    <property type="entry name" value="GLYCEROL-1-PHOSPHATE PHOSPHOHYDROLASE 1-RELATED"/>
    <property type="match status" value="1"/>
</dbReference>
<accession>A0ABR4XQZ0</accession>
<evidence type="ECO:0000313" key="1">
    <source>
        <dbReference type="EMBL" id="KGO28737.1"/>
    </source>
</evidence>
<dbReference type="Gene3D" id="3.40.50.1000">
    <property type="entry name" value="HAD superfamily/HAD-like"/>
    <property type="match status" value="1"/>
</dbReference>
<feature type="non-terminal residue" evidence="1">
    <location>
        <position position="133"/>
    </location>
</feature>
<name>A0ABR4XQZ0_9LACO</name>
<dbReference type="InterPro" id="IPR036412">
    <property type="entry name" value="HAD-like_sf"/>
</dbReference>
<dbReference type="InterPro" id="IPR023198">
    <property type="entry name" value="PGP-like_dom2"/>
</dbReference>